<dbReference type="EMBL" id="JAROKS010000005">
    <property type="protein sequence ID" value="KAK1803352.1"/>
    <property type="molecule type" value="Genomic_DNA"/>
</dbReference>
<evidence type="ECO:0000256" key="1">
    <source>
        <dbReference type="SAM" id="MobiDB-lite"/>
    </source>
</evidence>
<dbReference type="SUPFAM" id="SSF63501">
    <property type="entry name" value="Frizzled cysteine-rich domain"/>
    <property type="match status" value="1"/>
</dbReference>
<evidence type="ECO:0000313" key="3">
    <source>
        <dbReference type="Proteomes" id="UP001239994"/>
    </source>
</evidence>
<dbReference type="Proteomes" id="UP001239994">
    <property type="component" value="Unassembled WGS sequence"/>
</dbReference>
<dbReference type="AlphaFoldDB" id="A0AAD8ZQ17"/>
<organism evidence="2 3">
    <name type="scientific">Electrophorus voltai</name>
    <dbReference type="NCBI Taxonomy" id="2609070"/>
    <lineage>
        <taxon>Eukaryota</taxon>
        <taxon>Metazoa</taxon>
        <taxon>Chordata</taxon>
        <taxon>Craniata</taxon>
        <taxon>Vertebrata</taxon>
        <taxon>Euteleostomi</taxon>
        <taxon>Actinopterygii</taxon>
        <taxon>Neopterygii</taxon>
        <taxon>Teleostei</taxon>
        <taxon>Ostariophysi</taxon>
        <taxon>Gymnotiformes</taxon>
        <taxon>Gymnotoidei</taxon>
        <taxon>Gymnotidae</taxon>
        <taxon>Electrophorus</taxon>
    </lineage>
</organism>
<name>A0AAD8ZQ17_9TELE</name>
<proteinExistence type="predicted"/>
<protein>
    <submittedName>
        <fullName evidence="2">Uncharacterized protein</fullName>
    </submittedName>
</protein>
<feature type="region of interest" description="Disordered" evidence="1">
    <location>
        <begin position="119"/>
        <end position="144"/>
    </location>
</feature>
<reference evidence="2" key="1">
    <citation type="submission" date="2023-03" db="EMBL/GenBank/DDBJ databases">
        <title>Electrophorus voltai genome.</title>
        <authorList>
            <person name="Bian C."/>
        </authorList>
    </citation>
    <scope>NUCLEOTIDE SEQUENCE</scope>
    <source>
        <strain evidence="2">CB-2022</strain>
        <tissue evidence="2">Muscle</tissue>
    </source>
</reference>
<dbReference type="InterPro" id="IPR036790">
    <property type="entry name" value="Frizzled_dom_sf"/>
</dbReference>
<comment type="caution">
    <text evidence="2">The sequence shown here is derived from an EMBL/GenBank/DDBJ whole genome shotgun (WGS) entry which is preliminary data.</text>
</comment>
<evidence type="ECO:0000313" key="2">
    <source>
        <dbReference type="EMBL" id="KAK1803352.1"/>
    </source>
</evidence>
<accession>A0AAD8ZQ17</accession>
<keyword evidence="3" id="KW-1185">Reference proteome</keyword>
<dbReference type="Gene3D" id="1.10.2000.10">
    <property type="entry name" value="Frizzled cysteine-rich domain"/>
    <property type="match status" value="1"/>
</dbReference>
<sequence>MHLVHQVPGPSGARIHLSAGPSGTRIYLVRPVPGSTWTVRYQDAPGPSGTCSDISEGQCRILPYNQSGVLPGATVVKSGELEMFLKFFSYLNRLSCYRHIMLFGCAIALPQCIQQSNSRSGGRGRRSECGGGADAVSVGEGPTL</sequence>
<gene>
    <name evidence="2" type="ORF">P4O66_004014</name>
</gene>